<proteinExistence type="predicted"/>
<organism evidence="1 2">
    <name type="scientific">Lactococcus lactis subsp. cremoris</name>
    <name type="common">Streptococcus cremoris</name>
    <dbReference type="NCBI Taxonomy" id="1359"/>
    <lineage>
        <taxon>Bacteria</taxon>
        <taxon>Bacillati</taxon>
        <taxon>Bacillota</taxon>
        <taxon>Bacilli</taxon>
        <taxon>Lactobacillales</taxon>
        <taxon>Streptococcaceae</taxon>
        <taxon>Lactococcus</taxon>
    </lineage>
</organism>
<evidence type="ECO:0000313" key="2">
    <source>
        <dbReference type="Proteomes" id="UP000192016"/>
    </source>
</evidence>
<dbReference type="AlphaFoldDB" id="A0AAJ6N387"/>
<evidence type="ECO:0000313" key="1">
    <source>
        <dbReference type="EMBL" id="WOW94259.1"/>
    </source>
</evidence>
<dbReference type="EMBL" id="CP015907">
    <property type="protein sequence ID" value="WOW94259.1"/>
    <property type="molecule type" value="Genomic_DNA"/>
</dbReference>
<name>A0AAJ6N387_LACLC</name>
<accession>A0AAJ6N387</accession>
<protein>
    <submittedName>
        <fullName evidence="1">Uncharacterized protein</fullName>
    </submittedName>
</protein>
<dbReference type="Proteomes" id="UP000192016">
    <property type="component" value="Chromosome"/>
</dbReference>
<sequence length="70" mass="8537">MSFKLSSYYYLFFSKLHEEGYVNLSPILDKYKEFPKKPKDIFKQFKYKSTDSTRDRMTLSQVFRVTNVEF</sequence>
<dbReference type="RefSeq" id="WP_041931812.1">
    <property type="nucleotide sequence ID" value="NZ_CP015894.2"/>
</dbReference>
<reference evidence="1 2" key="1">
    <citation type="journal article" date="2017" name="BMC Genomics">
        <title>Comparative and functional genomics of the Lactococcus lactis taxon; insights into evolution and niche adaptation.</title>
        <authorList>
            <person name="Kelleher P."/>
            <person name="Bottacini F."/>
            <person name="Mahony J."/>
            <person name="Kilcawley K.N."/>
            <person name="van Sinderen D."/>
        </authorList>
    </citation>
    <scope>NUCLEOTIDE SEQUENCE [LARGE SCALE GENOMIC DNA]</scope>
    <source>
        <strain evidence="1 2">UC109</strain>
    </source>
</reference>
<gene>
    <name evidence="1" type="ORF">LLUC109_1572</name>
</gene>